<evidence type="ECO:0000313" key="2">
    <source>
        <dbReference type="EMBL" id="TPN87894.1"/>
    </source>
</evidence>
<sequence length="76" mass="8996">MKEFFKAIESLFVDVLFAPLDSLRALELESWFAANGINWLFMLIGFVAFLYWMKELKKFNDNNEEDRDPTAHSFLN</sequence>
<reference evidence="2 3" key="1">
    <citation type="submission" date="2019-06" db="EMBL/GenBank/DDBJ databases">
        <authorList>
            <person name="Meng X."/>
        </authorList>
    </citation>
    <scope>NUCLEOTIDE SEQUENCE [LARGE SCALE GENOMIC DNA]</scope>
    <source>
        <strain evidence="2 3">M625</strain>
    </source>
</reference>
<evidence type="ECO:0000313" key="3">
    <source>
        <dbReference type="Proteomes" id="UP000315540"/>
    </source>
</evidence>
<dbReference type="Pfam" id="PF19868">
    <property type="entry name" value="DUF6341"/>
    <property type="match status" value="1"/>
</dbReference>
<feature type="transmembrane region" description="Helical" evidence="1">
    <location>
        <begin position="31"/>
        <end position="52"/>
    </location>
</feature>
<dbReference type="RefSeq" id="WP_140592533.1">
    <property type="nucleotide sequence ID" value="NZ_VFWZ01000002.1"/>
</dbReference>
<keyword evidence="2" id="KW-0808">Transferase</keyword>
<dbReference type="GO" id="GO:0016757">
    <property type="term" value="F:glycosyltransferase activity"/>
    <property type="evidence" value="ECO:0007669"/>
    <property type="project" value="UniProtKB-KW"/>
</dbReference>
<keyword evidence="3" id="KW-1185">Reference proteome</keyword>
<keyword evidence="1" id="KW-0812">Transmembrane</keyword>
<gene>
    <name evidence="2" type="ORF">FHK87_09990</name>
</gene>
<dbReference type="InterPro" id="IPR045922">
    <property type="entry name" value="DUF6341"/>
</dbReference>
<dbReference type="Proteomes" id="UP000315540">
    <property type="component" value="Unassembled WGS sequence"/>
</dbReference>
<protein>
    <submittedName>
        <fullName evidence="2">Uracil phosphoribosyltransferase</fullName>
    </submittedName>
</protein>
<accession>A0A504JB41</accession>
<organism evidence="2 3">
    <name type="scientific">Aquimarina algicola</name>
    <dbReference type="NCBI Taxonomy" id="2589995"/>
    <lineage>
        <taxon>Bacteria</taxon>
        <taxon>Pseudomonadati</taxon>
        <taxon>Bacteroidota</taxon>
        <taxon>Flavobacteriia</taxon>
        <taxon>Flavobacteriales</taxon>
        <taxon>Flavobacteriaceae</taxon>
        <taxon>Aquimarina</taxon>
    </lineage>
</organism>
<keyword evidence="1" id="KW-1133">Transmembrane helix</keyword>
<dbReference type="OrthoDB" id="1467828at2"/>
<proteinExistence type="predicted"/>
<keyword evidence="1" id="KW-0472">Membrane</keyword>
<dbReference type="AlphaFoldDB" id="A0A504JB41"/>
<dbReference type="EMBL" id="VFWZ01000002">
    <property type="protein sequence ID" value="TPN87894.1"/>
    <property type="molecule type" value="Genomic_DNA"/>
</dbReference>
<evidence type="ECO:0000256" key="1">
    <source>
        <dbReference type="SAM" id="Phobius"/>
    </source>
</evidence>
<name>A0A504JB41_9FLAO</name>
<keyword evidence="2" id="KW-0328">Glycosyltransferase</keyword>
<comment type="caution">
    <text evidence="2">The sequence shown here is derived from an EMBL/GenBank/DDBJ whole genome shotgun (WGS) entry which is preliminary data.</text>
</comment>